<proteinExistence type="predicted"/>
<organism evidence="1 2">
    <name type="scientific">Sphingobacterium bovistauri</name>
    <dbReference type="NCBI Taxonomy" id="2781959"/>
    <lineage>
        <taxon>Bacteria</taxon>
        <taxon>Pseudomonadati</taxon>
        <taxon>Bacteroidota</taxon>
        <taxon>Sphingobacteriia</taxon>
        <taxon>Sphingobacteriales</taxon>
        <taxon>Sphingobacteriaceae</taxon>
        <taxon>Sphingobacterium</taxon>
    </lineage>
</organism>
<reference evidence="1" key="1">
    <citation type="submission" date="2020-10" db="EMBL/GenBank/DDBJ databases">
        <authorList>
            <person name="Lu T."/>
            <person name="Wang Q."/>
            <person name="Han X."/>
        </authorList>
    </citation>
    <scope>NUCLEOTIDE SEQUENCE</scope>
    <source>
        <strain evidence="1">WQ 366</strain>
    </source>
</reference>
<dbReference type="RefSeq" id="WP_225554596.1">
    <property type="nucleotide sequence ID" value="NZ_JADEYP010000029.1"/>
</dbReference>
<sequence length="260" mass="30643">MNSFKRVPFGEPDANESPIRYPNVLKEYSIDIINSLEIDRAILSGALLPIGKFRHDENESFILEDYVIPCMYLNSQPSLVQMHNSLYTMLNSFQTAAYTIMEKTANKPKITELGLNIRQVTERVLEYLATTFFDYRSILPYQSPIYLLRYFSNFAHVFFIAVRLVVPGEREEMLKYFYEWKDVTPSNFEERLANVIEQRYNHLEIKEYFATVIEFINVMVSLWSKLATLEYIGQRRENIVVAEQKVIQEVQTKRTWSLLD</sequence>
<name>A0ABS7Z7R5_9SPHI</name>
<evidence type="ECO:0000313" key="2">
    <source>
        <dbReference type="Proteomes" id="UP001165302"/>
    </source>
</evidence>
<keyword evidence="2" id="KW-1185">Reference proteome</keyword>
<protein>
    <submittedName>
        <fullName evidence="1">Uncharacterized protein</fullName>
    </submittedName>
</protein>
<comment type="caution">
    <text evidence="1">The sequence shown here is derived from an EMBL/GenBank/DDBJ whole genome shotgun (WGS) entry which is preliminary data.</text>
</comment>
<dbReference type="EMBL" id="JADEYP010000029">
    <property type="protein sequence ID" value="MCA5006233.1"/>
    <property type="molecule type" value="Genomic_DNA"/>
</dbReference>
<accession>A0ABS7Z7R5</accession>
<dbReference type="Proteomes" id="UP001165302">
    <property type="component" value="Unassembled WGS sequence"/>
</dbReference>
<gene>
    <name evidence="1" type="ORF">IPZ78_13850</name>
</gene>
<evidence type="ECO:0000313" key="1">
    <source>
        <dbReference type="EMBL" id="MCA5006233.1"/>
    </source>
</evidence>